<dbReference type="Proteomes" id="UP001151018">
    <property type="component" value="Unassembled WGS sequence"/>
</dbReference>
<dbReference type="PANTHER" id="PTHR43060:SF15">
    <property type="entry name" value="3-HYDROXYISOBUTYRATE DEHYDROGENASE-LIKE 1, MITOCHONDRIAL-RELATED"/>
    <property type="match status" value="1"/>
</dbReference>
<keyword evidence="8" id="KW-1185">Reference proteome</keyword>
<reference evidence="6" key="3">
    <citation type="submission" date="2022-12" db="EMBL/GenBank/DDBJ databases">
        <title>Draft genome sequences of 22 rhizogenic Agrobacterium biovar 1 strains, the causative agent of hairy root disease.</title>
        <authorList>
            <person name="Kim N."/>
            <person name="Vargas P."/>
            <person name="Rediers H."/>
        </authorList>
    </citation>
    <scope>NUCLEOTIDE SEQUENCE</scope>
    <source>
        <strain evidence="6">ST15.13.006</strain>
    </source>
</reference>
<feature type="domain" description="6-phosphogluconate dehydrogenase NADP-binding" evidence="4">
    <location>
        <begin position="6"/>
        <end position="165"/>
    </location>
</feature>
<dbReference type="EMBL" id="JAPZLR010000006">
    <property type="protein sequence ID" value="MCZ7938110.1"/>
    <property type="molecule type" value="Genomic_DNA"/>
</dbReference>
<proteinExistence type="predicted"/>
<evidence type="ECO:0000313" key="9">
    <source>
        <dbReference type="Proteomes" id="UP001151018"/>
    </source>
</evidence>
<dbReference type="Gene3D" id="1.10.1040.10">
    <property type="entry name" value="N-(1-d-carboxylethyl)-l-norvaline Dehydrogenase, domain 2"/>
    <property type="match status" value="1"/>
</dbReference>
<evidence type="ECO:0000256" key="3">
    <source>
        <dbReference type="PIRSR" id="PIRSR000103-1"/>
    </source>
</evidence>
<evidence type="ECO:0000256" key="2">
    <source>
        <dbReference type="ARBA" id="ARBA00023027"/>
    </source>
</evidence>
<dbReference type="SUPFAM" id="SSF51735">
    <property type="entry name" value="NAD(P)-binding Rossmann-fold domains"/>
    <property type="match status" value="1"/>
</dbReference>
<name>A0A9X3R0Q2_9HYPH</name>
<feature type="domain" description="3-hydroxyisobutyrate dehydrogenase-like NAD-binding" evidence="5">
    <location>
        <begin position="168"/>
        <end position="287"/>
    </location>
</feature>
<feature type="active site" evidence="3">
    <location>
        <position position="174"/>
    </location>
</feature>
<dbReference type="SUPFAM" id="SSF48179">
    <property type="entry name" value="6-phosphogluconate dehydrogenase C-terminal domain-like"/>
    <property type="match status" value="1"/>
</dbReference>
<organism evidence="6 9">
    <name type="scientific">Agrobacterium salinitolerans</name>
    <dbReference type="NCBI Taxonomy" id="1183413"/>
    <lineage>
        <taxon>Bacteria</taxon>
        <taxon>Pseudomonadati</taxon>
        <taxon>Pseudomonadota</taxon>
        <taxon>Alphaproteobacteria</taxon>
        <taxon>Hyphomicrobiales</taxon>
        <taxon>Rhizobiaceae</taxon>
        <taxon>Rhizobium/Agrobacterium group</taxon>
        <taxon>Agrobacterium</taxon>
    </lineage>
</organism>
<keyword evidence="1" id="KW-0560">Oxidoreductase</keyword>
<dbReference type="GO" id="GO:0050661">
    <property type="term" value="F:NADP binding"/>
    <property type="evidence" value="ECO:0007669"/>
    <property type="project" value="InterPro"/>
</dbReference>
<dbReference type="Gene3D" id="3.40.50.720">
    <property type="entry name" value="NAD(P)-binding Rossmann-like Domain"/>
    <property type="match status" value="1"/>
</dbReference>
<dbReference type="GO" id="GO:0051287">
    <property type="term" value="F:NAD binding"/>
    <property type="evidence" value="ECO:0007669"/>
    <property type="project" value="InterPro"/>
</dbReference>
<gene>
    <name evidence="7" type="ORF">EXN23_16255</name>
    <name evidence="6" type="ORF">O9X88_11185</name>
</gene>
<dbReference type="Proteomes" id="UP000319481">
    <property type="component" value="Unassembled WGS sequence"/>
</dbReference>
<dbReference type="InterPro" id="IPR006115">
    <property type="entry name" value="6PGDH_NADP-bd"/>
</dbReference>
<evidence type="ECO:0000313" key="6">
    <source>
        <dbReference type="EMBL" id="MCZ7938110.1"/>
    </source>
</evidence>
<evidence type="ECO:0000259" key="5">
    <source>
        <dbReference type="Pfam" id="PF14833"/>
    </source>
</evidence>
<dbReference type="InterPro" id="IPR013328">
    <property type="entry name" value="6PGD_dom2"/>
</dbReference>
<dbReference type="AlphaFoldDB" id="A0A9X3R0Q2"/>
<dbReference type="InterPro" id="IPR015815">
    <property type="entry name" value="HIBADH-related"/>
</dbReference>
<dbReference type="GO" id="GO:0016491">
    <property type="term" value="F:oxidoreductase activity"/>
    <property type="evidence" value="ECO:0007669"/>
    <property type="project" value="UniProtKB-KW"/>
</dbReference>
<dbReference type="RefSeq" id="WP_077984801.1">
    <property type="nucleotide sequence ID" value="NZ_JAPZLN010000004.1"/>
</dbReference>
<sequence length="297" mass="30646">MTEKNKVALIGAGAMGGAIGTRLIETGNQLTVFDLDAEKVAALTSLGAQSAGTAAEAASVSDVVILSLNSPKIVRIAVFGKDGVAAGAKPGTLIIDMSSIDPEATKELAADAAGKGLRWVDSPLSGGAPKALIGQLTLMAGGSDKDVADAHRVLRHVASNYTHMGPCGAGQTTKLINQVLCGLNFLAVAEATQLALDAGVDAAKIPQALKGGRADSAILQEYMPRYVAKDYRRTGRIDNMVKDLNGAQDLARRTNTAMPLTAVCAEVHRMLTAAGLGGEDQAALMEYFSGAKRTFPD</sequence>
<dbReference type="EMBL" id="SGNZ01000008">
    <property type="protein sequence ID" value="TRA88616.1"/>
    <property type="molecule type" value="Genomic_DNA"/>
</dbReference>
<dbReference type="InterPro" id="IPR029154">
    <property type="entry name" value="HIBADH-like_NADP-bd"/>
</dbReference>
<dbReference type="InterPro" id="IPR036291">
    <property type="entry name" value="NAD(P)-bd_dom_sf"/>
</dbReference>
<reference evidence="7 8" key="1">
    <citation type="journal article" date="2019" name="Appl. Microbiol. Biotechnol.">
        <title>Differential efficiency of wild type rhizogenic strains for rol gene transformation of plants.</title>
        <authorList>
            <person name="Desmet S."/>
            <person name="De Keyser E."/>
            <person name="Van Vaerenbergh J."/>
            <person name="Baeyen S."/>
            <person name="Van Huylenbroeck J."/>
            <person name="Geelen D."/>
            <person name="Dhooghe E."/>
        </authorList>
    </citation>
    <scope>NUCLEOTIDE SEQUENCE [LARGE SCALE GENOMIC DNA]</scope>
    <source>
        <strain evidence="7 8">GBBC3283</strain>
    </source>
</reference>
<dbReference type="PIRSF" id="PIRSF000103">
    <property type="entry name" value="HIBADH"/>
    <property type="match status" value="1"/>
</dbReference>
<dbReference type="Pfam" id="PF14833">
    <property type="entry name" value="NAD_binding_11"/>
    <property type="match status" value="1"/>
</dbReference>
<keyword evidence="2" id="KW-0520">NAD</keyword>
<accession>A0A9X3R0Q2</accession>
<evidence type="ECO:0000313" key="8">
    <source>
        <dbReference type="Proteomes" id="UP000319481"/>
    </source>
</evidence>
<dbReference type="Pfam" id="PF03446">
    <property type="entry name" value="NAD_binding_2"/>
    <property type="match status" value="1"/>
</dbReference>
<evidence type="ECO:0000259" key="4">
    <source>
        <dbReference type="Pfam" id="PF03446"/>
    </source>
</evidence>
<dbReference type="PANTHER" id="PTHR43060">
    <property type="entry name" value="3-HYDROXYISOBUTYRATE DEHYDROGENASE-LIKE 1, MITOCHONDRIAL-RELATED"/>
    <property type="match status" value="1"/>
</dbReference>
<comment type="caution">
    <text evidence="6">The sequence shown here is derived from an EMBL/GenBank/DDBJ whole genome shotgun (WGS) entry which is preliminary data.</text>
</comment>
<reference evidence="7" key="2">
    <citation type="submission" date="2019-02" db="EMBL/GenBank/DDBJ databases">
        <authorList>
            <person name="Baeyen S."/>
        </authorList>
    </citation>
    <scope>NUCLEOTIDE SEQUENCE</scope>
    <source>
        <strain evidence="7">GBBC3283</strain>
    </source>
</reference>
<dbReference type="GeneID" id="79864518"/>
<evidence type="ECO:0000256" key="1">
    <source>
        <dbReference type="ARBA" id="ARBA00023002"/>
    </source>
</evidence>
<protein>
    <submittedName>
        <fullName evidence="6">NAD(P)-dependent oxidoreductase</fullName>
    </submittedName>
</protein>
<evidence type="ECO:0000313" key="7">
    <source>
        <dbReference type="EMBL" id="TRA88616.1"/>
    </source>
</evidence>
<dbReference type="InterPro" id="IPR008927">
    <property type="entry name" value="6-PGluconate_DH-like_C_sf"/>
</dbReference>